<organism evidence="1 2">
    <name type="scientific">Cylindrospermopsis curvispora GIHE-G1</name>
    <dbReference type="NCBI Taxonomy" id="2666332"/>
    <lineage>
        <taxon>Bacteria</taxon>
        <taxon>Bacillati</taxon>
        <taxon>Cyanobacteriota</taxon>
        <taxon>Cyanophyceae</taxon>
        <taxon>Nostocales</taxon>
        <taxon>Aphanizomenonaceae</taxon>
        <taxon>Cylindrospermopsis</taxon>
    </lineage>
</organism>
<dbReference type="AlphaFoldDB" id="A0A7H0EZP2"/>
<reference evidence="1 2" key="1">
    <citation type="submission" date="2020-08" db="EMBL/GenBank/DDBJ databases">
        <title>Complete genome sequence of Raphidiopsis curvispora isolated from drinking water reservoir in South Korea.</title>
        <authorList>
            <person name="Jeong J."/>
        </authorList>
    </citation>
    <scope>NUCLEOTIDE SEQUENCE [LARGE SCALE GENOMIC DNA]</scope>
    <source>
        <strain evidence="1 2">GIHE-G1</strain>
    </source>
</reference>
<dbReference type="RefSeq" id="WP_096545304.1">
    <property type="nucleotide sequence ID" value="NZ_CP060822.1"/>
</dbReference>
<sequence>MIDFSELDRFEDELILKFKGHDIFQNIENIPLDDFLNILIQRRFLSYEITSCYDISIDGLTDKTAIKIARQIVREEYPGINGNVPSHREDLMHDLLALGAKKSNILKSIPTQTTSEIIKSTKELIADAVASESDHKILTILRFWGEVLVSVEYGELWSRIASILGTNAENKSRFYYPHFCHDHRVTLVRASLSSCTHSGKIGLILKNLLKSDEDKRSFIDLEENLCRIKRSFYDQFIAV</sequence>
<dbReference type="Gene3D" id="1.20.910.10">
    <property type="entry name" value="Heme oxygenase-like"/>
    <property type="match status" value="1"/>
</dbReference>
<gene>
    <name evidence="1" type="ORF">IAR63_15685</name>
</gene>
<accession>A0A7H0EZP2</accession>
<evidence type="ECO:0000313" key="1">
    <source>
        <dbReference type="EMBL" id="QNP29258.1"/>
    </source>
</evidence>
<dbReference type="EMBL" id="CP060822">
    <property type="protein sequence ID" value="QNP29258.1"/>
    <property type="molecule type" value="Genomic_DNA"/>
</dbReference>
<protein>
    <submittedName>
        <fullName evidence="1">Uncharacterized protein</fullName>
    </submittedName>
</protein>
<dbReference type="InterPro" id="IPR016084">
    <property type="entry name" value="Haem_Oase-like_multi-hlx"/>
</dbReference>
<keyword evidence="2" id="KW-1185">Reference proteome</keyword>
<dbReference type="KEGG" id="ccur:IAR63_15685"/>
<name>A0A7H0EZP2_9CYAN</name>
<dbReference type="Proteomes" id="UP000516013">
    <property type="component" value="Chromosome"/>
</dbReference>
<proteinExistence type="predicted"/>
<evidence type="ECO:0000313" key="2">
    <source>
        <dbReference type="Proteomes" id="UP000516013"/>
    </source>
</evidence>